<dbReference type="InterPro" id="IPR017907">
    <property type="entry name" value="Znf_RING_CS"/>
</dbReference>
<dbReference type="Pfam" id="PF00271">
    <property type="entry name" value="Helicase_C"/>
    <property type="match status" value="1"/>
</dbReference>
<dbReference type="CDD" id="cd18793">
    <property type="entry name" value="SF2_C_SNF"/>
    <property type="match status" value="1"/>
</dbReference>
<protein>
    <recommendedName>
        <fullName evidence="11">Helicase ATP-binding domain-containing protein</fullName>
    </recommendedName>
</protein>
<dbReference type="SMART" id="SM00487">
    <property type="entry name" value="DEXDc"/>
    <property type="match status" value="1"/>
</dbReference>
<dbReference type="RefSeq" id="XP_040736371.1">
    <property type="nucleotide sequence ID" value="XM_040880610.1"/>
</dbReference>
<dbReference type="InterPro" id="IPR029063">
    <property type="entry name" value="SAM-dependent_MTases_sf"/>
</dbReference>
<feature type="region of interest" description="Disordered" evidence="10">
    <location>
        <begin position="962"/>
        <end position="1011"/>
    </location>
</feature>
<feature type="region of interest" description="Disordered" evidence="10">
    <location>
        <begin position="1323"/>
        <end position="1377"/>
    </location>
</feature>
<keyword evidence="13" id="KW-1185">Reference proteome</keyword>
<dbReference type="InterPro" id="IPR014001">
    <property type="entry name" value="Helicase_ATP-bd"/>
</dbReference>
<evidence type="ECO:0000256" key="2">
    <source>
        <dbReference type="ARBA" id="ARBA00022679"/>
    </source>
</evidence>
<feature type="compositionally biased region" description="Polar residues" evidence="10">
    <location>
        <begin position="972"/>
        <end position="981"/>
    </location>
</feature>
<evidence type="ECO:0000256" key="7">
    <source>
        <dbReference type="ARBA" id="ARBA00022801"/>
    </source>
</evidence>
<evidence type="ECO:0000313" key="13">
    <source>
        <dbReference type="Proteomes" id="UP000249363"/>
    </source>
</evidence>
<dbReference type="InterPro" id="IPR001650">
    <property type="entry name" value="Helicase_C-like"/>
</dbReference>
<evidence type="ECO:0000256" key="5">
    <source>
        <dbReference type="ARBA" id="ARBA00022741"/>
    </source>
</evidence>
<dbReference type="InterPro" id="IPR000330">
    <property type="entry name" value="SNF2_N"/>
</dbReference>
<dbReference type="GO" id="GO:0008094">
    <property type="term" value="F:ATP-dependent activity, acting on DNA"/>
    <property type="evidence" value="ECO:0007669"/>
    <property type="project" value="TreeGrafter"/>
</dbReference>
<accession>A0A364L7S6</accession>
<dbReference type="GO" id="GO:0032259">
    <property type="term" value="P:methylation"/>
    <property type="evidence" value="ECO:0007669"/>
    <property type="project" value="UniProtKB-KW"/>
</dbReference>
<feature type="compositionally biased region" description="Basic and acidic residues" evidence="10">
    <location>
        <begin position="1364"/>
        <end position="1377"/>
    </location>
</feature>
<keyword evidence="1" id="KW-0489">Methyltransferase</keyword>
<dbReference type="Gene3D" id="3.40.50.300">
    <property type="entry name" value="P-loop containing nucleotide triphosphate hydrolases"/>
    <property type="match status" value="1"/>
</dbReference>
<dbReference type="GeneID" id="63797083"/>
<evidence type="ECO:0000256" key="1">
    <source>
        <dbReference type="ARBA" id="ARBA00022603"/>
    </source>
</evidence>
<feature type="domain" description="Helicase ATP-binding" evidence="11">
    <location>
        <begin position="702"/>
        <end position="1103"/>
    </location>
</feature>
<keyword evidence="6" id="KW-0863">Zinc-finger</keyword>
<dbReference type="InterPro" id="IPR050628">
    <property type="entry name" value="SNF2_RAD54_helicase_TF"/>
</dbReference>
<dbReference type="STRING" id="1196081.A0A364L7S6"/>
<name>A0A364L7S6_TALAM</name>
<feature type="compositionally biased region" description="Acidic residues" evidence="10">
    <location>
        <begin position="1323"/>
        <end position="1335"/>
    </location>
</feature>
<dbReference type="GO" id="GO:0008270">
    <property type="term" value="F:zinc ion binding"/>
    <property type="evidence" value="ECO:0007669"/>
    <property type="project" value="UniProtKB-KW"/>
</dbReference>
<dbReference type="PANTHER" id="PTHR45626">
    <property type="entry name" value="TRANSCRIPTION TERMINATION FACTOR 2-RELATED"/>
    <property type="match status" value="1"/>
</dbReference>
<dbReference type="Pfam" id="PF00176">
    <property type="entry name" value="SNF2-rel_dom"/>
    <property type="match status" value="1"/>
</dbReference>
<dbReference type="InterPro" id="IPR038718">
    <property type="entry name" value="SNF2-like_sf"/>
</dbReference>
<evidence type="ECO:0000256" key="10">
    <source>
        <dbReference type="SAM" id="MobiDB-lite"/>
    </source>
</evidence>
<dbReference type="OrthoDB" id="423221at2759"/>
<comment type="caution">
    <text evidence="12">The sequence shown here is derived from an EMBL/GenBank/DDBJ whole genome shotgun (WGS) entry which is preliminary data.</text>
</comment>
<dbReference type="InterPro" id="IPR049730">
    <property type="entry name" value="SNF2/RAD54-like_C"/>
</dbReference>
<dbReference type="InterPro" id="IPR027417">
    <property type="entry name" value="P-loop_NTPase"/>
</dbReference>
<keyword evidence="5" id="KW-0547">Nucleotide-binding</keyword>
<evidence type="ECO:0000313" key="12">
    <source>
        <dbReference type="EMBL" id="RAO71856.1"/>
    </source>
</evidence>
<evidence type="ECO:0000256" key="8">
    <source>
        <dbReference type="ARBA" id="ARBA00022833"/>
    </source>
</evidence>
<dbReference type="SUPFAM" id="SSF53335">
    <property type="entry name" value="S-adenosyl-L-methionine-dependent methyltransferases"/>
    <property type="match status" value="1"/>
</dbReference>
<keyword evidence="4" id="KW-0479">Metal-binding</keyword>
<dbReference type="PANTHER" id="PTHR45626:SF26">
    <property type="entry name" value="FAMILY HELICASE, PUTATIVE (AFU_ORTHOLOGUE AFUA_2G09120)-RELATED"/>
    <property type="match status" value="1"/>
</dbReference>
<feature type="compositionally biased region" description="Polar residues" evidence="10">
    <location>
        <begin position="1343"/>
        <end position="1363"/>
    </location>
</feature>
<reference evidence="12 13" key="1">
    <citation type="journal article" date="2017" name="Biotechnol. Biofuels">
        <title>Differential beta-glucosidase expression as a function of carbon source availability in Talaromyces amestolkiae: a genomic and proteomic approach.</title>
        <authorList>
            <person name="de Eugenio L.I."/>
            <person name="Mendez-Liter J.A."/>
            <person name="Nieto-Dominguez M."/>
            <person name="Alonso L."/>
            <person name="Gil-Munoz J."/>
            <person name="Barriuso J."/>
            <person name="Prieto A."/>
            <person name="Martinez M.J."/>
        </authorList>
    </citation>
    <scope>NUCLEOTIDE SEQUENCE [LARGE SCALE GENOMIC DNA]</scope>
    <source>
        <strain evidence="12 13">CIB</strain>
    </source>
</reference>
<dbReference type="Gene3D" id="3.40.50.150">
    <property type="entry name" value="Vaccinia Virus protein VP39"/>
    <property type="match status" value="1"/>
</dbReference>
<dbReference type="InterPro" id="IPR001525">
    <property type="entry name" value="C5_MeTfrase"/>
</dbReference>
<sequence length="1672" mass="189855">MPRTTARGRAAKRTLSRNDLENSNQEELSFRGSPVDVDEVVQQDDEVHLSATRHEQTPKPNASAKARQVTRKRHKIEQPPTFPESEFVEIEYVNQLRYNFSPKNGLAGDLPPIHDLKQIFEQITLHAVHENGFKEFLKSLNGRQLRVATVCSGTESPILALEMVVSNLKKMNIGPFAFKHLFSAEIVEYKQAYIERNFRPPLLFRDAIELHREFAHTAYGAKKKVPTRPDLLIAGFPCVDYSNLNNWRKKFGERGESNDTLRGLVAYCEIHRPKIVILENITNAPWVAIGRAFENVGYYFRHIKVDTKDFYLPQTRERGYALCIEKSLVENGGALLDKWVNVFSGFERRASSPFTEFIDADDDVIEQRKLERPPVSEPRSSPVWSLYKIRHADVRRVTTFGNGRPITHWEEGGMCYPATWMDRPWFFSQVERVWDTIDVNHLRTLSVGGYDNTSKVRCIDVSQGVDRDMDTKPFGIMSCVTPCGMLYSTARGGQIQGRELLSMQGLPMNRLSLTRESQSQMQDLAGNAMSTTVIGPAIIAALIVCHSVLKVESKEQKMDVDDDIEESLPTVALMSSYLKSICWIGFEPLQLRRGKERPIEDPEDAARCERDYKLRPSPYSLFERLDHKDEENKQRRHNCVALNVKTLFHRACGAIAHRRDDSTAVEFYWRITSNDDTDIPRPGSYRILNNNQEPGAAQPPHFKLLLRPDQLRSFRWVLSRESNEQAGFPEEEVEEASLGPLNWRAEAKVIVHRKIRGGILADHVGFGKTAVILGLIDYQHEKDVLEAGEPCDNAIPLKATCIVVPDILFDQWRGEMVRFLGDKYIVLGIDSIHVLESTAVKAFQSADIILVSWTTFTGTVYFKKLEKVAGGPCPPKMNSSVRMFEAWSKDVLGSIEIQVRALQSGGPEAFLEAIHRKQSSVWGTDAYNRYLPSRKLAGKKGGKLNPGEDPLAASKAHGDVLNSSVDHSSSSLTNNKPTNISPKEETQIPKESNKNEKLFNSDFGIPKTPQSSMEDVRNTVFHMYRFQRLVIDEFTYLNQDRHALLASLKARSRWIMSGTPPIKGFASAERMARLLNVYLGKPSDEDYEKSKYKRSESENFHFFREVPSRGWNFRRNGLAQHFCDVFMRQNTPDIPPIKWTVHYRPTVLSAVERVLYLELKLFYESYNPNTTGEKREKYSHDQRGRVSEIVDSCDTPEQSLIKRSSVYDALPKWSSASERIDTAAKLLKHRRKETVKILSEITVQAKAIVWLLRQLGLTNPRFDALKGSLETNDYGDSDVSNRAQDILDEALGSYRNDDWKEFWYASNGQPVKIASAVTNIDGEETEADEETGDEEQAGRGDQVDTNSEYVPLSQRNKQTTQPKTDLRPLPKDTSETEKELREWTNRFRVNVLALVERMRASRFVQSAYAFQDRSTLPDCQSCGLEDPRSRKEHSVLGKCGHTVCKDCLENVLINNKCTVGDCRAAVDKQYVIPGPHFAMCRTLDTPTPPGGTKVEALVKLLKDETSIPKEDQVILFLQFPDLEQTVTAALQLHSISYVSVGMTGRRGRNRIKIFADHDKKVAILQLGTENAAGLNLQNANHVIFFAPFAAKNHYEYQSTITQSSGRVIRFGQKKEVHIWNLVTLNTLEVGILQGQDGRVLVRRANGRYELVLEGEVRVDDVKGFEVPVFDWK</sequence>
<dbReference type="GO" id="GO:0005634">
    <property type="term" value="C:nucleus"/>
    <property type="evidence" value="ECO:0007669"/>
    <property type="project" value="TreeGrafter"/>
</dbReference>
<keyword evidence="3" id="KW-0949">S-adenosyl-L-methionine</keyword>
<dbReference type="GO" id="GO:0006281">
    <property type="term" value="P:DNA repair"/>
    <property type="evidence" value="ECO:0007669"/>
    <property type="project" value="TreeGrafter"/>
</dbReference>
<keyword evidence="8" id="KW-0862">Zinc</keyword>
<evidence type="ECO:0000256" key="6">
    <source>
        <dbReference type="ARBA" id="ARBA00022771"/>
    </source>
</evidence>
<dbReference type="Pfam" id="PF00145">
    <property type="entry name" value="DNA_methylase"/>
    <property type="match status" value="1"/>
</dbReference>
<keyword evidence="7" id="KW-0378">Hydrolase</keyword>
<evidence type="ECO:0000256" key="9">
    <source>
        <dbReference type="ARBA" id="ARBA00022840"/>
    </source>
</evidence>
<dbReference type="GO" id="GO:0008168">
    <property type="term" value="F:methyltransferase activity"/>
    <property type="evidence" value="ECO:0007669"/>
    <property type="project" value="UniProtKB-KW"/>
</dbReference>
<evidence type="ECO:0000256" key="3">
    <source>
        <dbReference type="ARBA" id="ARBA00022691"/>
    </source>
</evidence>
<evidence type="ECO:0000256" key="4">
    <source>
        <dbReference type="ARBA" id="ARBA00022723"/>
    </source>
</evidence>
<evidence type="ECO:0000259" key="11">
    <source>
        <dbReference type="SMART" id="SM00487"/>
    </source>
</evidence>
<gene>
    <name evidence="12" type="ORF">BHQ10_007868</name>
</gene>
<dbReference type="EMBL" id="MIKG01000017">
    <property type="protein sequence ID" value="RAO71856.1"/>
    <property type="molecule type" value="Genomic_DNA"/>
</dbReference>
<dbReference type="InterPro" id="IPR018117">
    <property type="entry name" value="C5_DNA_meth_AS"/>
</dbReference>
<keyword evidence="2" id="KW-0808">Transferase</keyword>
<dbReference type="PROSITE" id="PS00518">
    <property type="entry name" value="ZF_RING_1"/>
    <property type="match status" value="1"/>
</dbReference>
<dbReference type="SUPFAM" id="SSF52540">
    <property type="entry name" value="P-loop containing nucleoside triphosphate hydrolases"/>
    <property type="match status" value="2"/>
</dbReference>
<keyword evidence="9" id="KW-0067">ATP-binding</keyword>
<dbReference type="PROSITE" id="PS00094">
    <property type="entry name" value="C5_MTASE_1"/>
    <property type="match status" value="1"/>
</dbReference>
<dbReference type="Gene3D" id="3.40.50.10810">
    <property type="entry name" value="Tandem AAA-ATPase domain"/>
    <property type="match status" value="1"/>
</dbReference>
<proteinExistence type="predicted"/>
<dbReference type="GO" id="GO:0016787">
    <property type="term" value="F:hydrolase activity"/>
    <property type="evidence" value="ECO:0007669"/>
    <property type="project" value="UniProtKB-KW"/>
</dbReference>
<dbReference type="GO" id="GO:0005524">
    <property type="term" value="F:ATP binding"/>
    <property type="evidence" value="ECO:0007669"/>
    <property type="project" value="UniProtKB-KW"/>
</dbReference>
<feature type="compositionally biased region" description="Basic and acidic residues" evidence="10">
    <location>
        <begin position="45"/>
        <end position="57"/>
    </location>
</feature>
<dbReference type="Proteomes" id="UP000249363">
    <property type="component" value="Unassembled WGS sequence"/>
</dbReference>
<feature type="region of interest" description="Disordered" evidence="10">
    <location>
        <begin position="1"/>
        <end position="76"/>
    </location>
</feature>
<organism evidence="12 13">
    <name type="scientific">Talaromyces amestolkiae</name>
    <dbReference type="NCBI Taxonomy" id="1196081"/>
    <lineage>
        <taxon>Eukaryota</taxon>
        <taxon>Fungi</taxon>
        <taxon>Dikarya</taxon>
        <taxon>Ascomycota</taxon>
        <taxon>Pezizomycotina</taxon>
        <taxon>Eurotiomycetes</taxon>
        <taxon>Eurotiomycetidae</taxon>
        <taxon>Eurotiales</taxon>
        <taxon>Trichocomaceae</taxon>
        <taxon>Talaromyces</taxon>
        <taxon>Talaromyces sect. Talaromyces</taxon>
    </lineage>
</organism>
<feature type="compositionally biased region" description="Basic and acidic residues" evidence="10">
    <location>
        <begin position="982"/>
        <end position="999"/>
    </location>
</feature>